<feature type="domain" description="SPIN-DOC-like zinc-finger" evidence="2">
    <location>
        <begin position="395"/>
        <end position="457"/>
    </location>
</feature>
<accession>A0A8C1J983</accession>
<dbReference type="Pfam" id="PF18658">
    <property type="entry name" value="zf-C2H2_12"/>
    <property type="match status" value="4"/>
</dbReference>
<feature type="region of interest" description="Disordered" evidence="1">
    <location>
        <begin position="460"/>
        <end position="525"/>
    </location>
</feature>
<organism evidence="3 4">
    <name type="scientific">Cyprinus carpio</name>
    <name type="common">Common carp</name>
    <dbReference type="NCBI Taxonomy" id="7962"/>
    <lineage>
        <taxon>Eukaryota</taxon>
        <taxon>Metazoa</taxon>
        <taxon>Chordata</taxon>
        <taxon>Craniata</taxon>
        <taxon>Vertebrata</taxon>
        <taxon>Euteleostomi</taxon>
        <taxon>Actinopterygii</taxon>
        <taxon>Neopterygii</taxon>
        <taxon>Teleostei</taxon>
        <taxon>Ostariophysi</taxon>
        <taxon>Cypriniformes</taxon>
        <taxon>Cyprinidae</taxon>
        <taxon>Cyprininae</taxon>
        <taxon>Cyprinus</taxon>
    </lineage>
</organism>
<feature type="domain" description="SPIN-DOC-like zinc-finger" evidence="2">
    <location>
        <begin position="530"/>
        <end position="592"/>
    </location>
</feature>
<dbReference type="GO" id="GO:0045892">
    <property type="term" value="P:negative regulation of DNA-templated transcription"/>
    <property type="evidence" value="ECO:0007669"/>
    <property type="project" value="TreeGrafter"/>
</dbReference>
<evidence type="ECO:0000256" key="1">
    <source>
        <dbReference type="SAM" id="MobiDB-lite"/>
    </source>
</evidence>
<dbReference type="AlphaFoldDB" id="A0A8C1J983"/>
<dbReference type="Ensembl" id="ENSCCRT00010030986.1">
    <property type="protein sequence ID" value="ENSCCRP00010028245.1"/>
    <property type="gene ID" value="ENSCCRG00010012111.1"/>
</dbReference>
<evidence type="ECO:0000313" key="3">
    <source>
        <dbReference type="Ensembl" id="ENSCCRP00010028245.1"/>
    </source>
</evidence>
<feature type="compositionally biased region" description="Polar residues" evidence="1">
    <location>
        <begin position="475"/>
        <end position="514"/>
    </location>
</feature>
<keyword evidence="4" id="KW-1185">Reference proteome</keyword>
<dbReference type="PANTHER" id="PTHR34589:SF2">
    <property type="entry name" value="ZINC FINGER TRANSLOCATION-ASSOCIATED PROTEIN"/>
    <property type="match status" value="1"/>
</dbReference>
<evidence type="ECO:0000313" key="4">
    <source>
        <dbReference type="Proteomes" id="UP000694427"/>
    </source>
</evidence>
<feature type="region of interest" description="Disordered" evidence="1">
    <location>
        <begin position="607"/>
        <end position="627"/>
    </location>
</feature>
<feature type="compositionally biased region" description="Polar residues" evidence="1">
    <location>
        <begin position="46"/>
        <end position="62"/>
    </location>
</feature>
<reference evidence="3" key="2">
    <citation type="submission" date="2025-09" db="UniProtKB">
        <authorList>
            <consortium name="Ensembl"/>
        </authorList>
    </citation>
    <scope>IDENTIFICATION</scope>
</reference>
<dbReference type="InterPro" id="IPR040647">
    <property type="entry name" value="SPIN-DOC_Znf-C2H2"/>
</dbReference>
<dbReference type="InterPro" id="IPR052675">
    <property type="entry name" value="ZnF_transloc-Spindlin_int"/>
</dbReference>
<dbReference type="PANTHER" id="PTHR34589">
    <property type="entry name" value="SIMILAR TO RIKEN CDNA 2700081O15"/>
    <property type="match status" value="1"/>
</dbReference>
<evidence type="ECO:0000259" key="2">
    <source>
        <dbReference type="Pfam" id="PF18658"/>
    </source>
</evidence>
<proteinExistence type="predicted"/>
<sequence length="627" mass="70903">MDEAESKESVHKAEQTESRSLIIKAEEEEATPQRGHSGDLSAGQEDVTNGLTSHDSQDAPVTSVCSPGTSYWCVSESADSPFILSPIPGPSTKDPPPVKHTPGRDHRRYYHEYWRSEYLMDFEPQRQGMICMVCGSSLATLKLSTIKRHINQKHPYSLLWTESDKDVIRSGWESHLNRENSQGPLCPTPDVLSESQEILDVNRHSTGKPGGSISPVLQAQSGISRVTPSPPTSSVQELPGPTAQVMERYLNDSLHAWFRQEFLMEYQAEEGRLVCMVCSRLLPSLHLDHIKSHMLDLHPNSLLYSAEEKHSILQTWAKMHSEESHSLQPQIKSEQHTKEINLDGSASFIPLNVDPIQGNLVNYIRGDENPPDTGQRAKSLPYYPRKRRLKYGSPWRLRLDYLVAYGPPENPLCYCMVCSEHMPVPRVSNFRKHIQECHPETNSLSRSERDAVVSAWIKEENINKATPKEDDPQSGPVTTNTAGDTQVSPVKTTKQGSETEDINSTNITPSTQATSRHRHYPGKDQRRNYQARWKMDFLMDYDCRKHGLICMVCGATLATLKVSTIKRHILQVHPHSLDYNPEERQLVLLCYNQISAHFHSDDCFSGSNHGHKEKDNDGWYTEEQDVG</sequence>
<name>A0A8C1J983_CYPCA</name>
<feature type="domain" description="SPIN-DOC-like zinc-finger" evidence="2">
    <location>
        <begin position="255"/>
        <end position="318"/>
    </location>
</feature>
<feature type="compositionally biased region" description="Basic and acidic residues" evidence="1">
    <location>
        <begin position="1"/>
        <end position="17"/>
    </location>
</feature>
<protein>
    <submittedName>
        <fullName evidence="3">Si:dkey-106g10.7</fullName>
    </submittedName>
</protein>
<feature type="compositionally biased region" description="Basic and acidic residues" evidence="1">
    <location>
        <begin position="460"/>
        <end position="471"/>
    </location>
</feature>
<dbReference type="Proteomes" id="UP000694427">
    <property type="component" value="Unplaced"/>
</dbReference>
<feature type="region of interest" description="Disordered" evidence="1">
    <location>
        <begin position="1"/>
        <end position="62"/>
    </location>
</feature>
<feature type="domain" description="SPIN-DOC-like zinc-finger" evidence="2">
    <location>
        <begin position="111"/>
        <end position="173"/>
    </location>
</feature>
<reference evidence="3" key="1">
    <citation type="submission" date="2025-08" db="UniProtKB">
        <authorList>
            <consortium name="Ensembl"/>
        </authorList>
    </citation>
    <scope>IDENTIFICATION</scope>
</reference>